<dbReference type="RefSeq" id="WP_159601182.1">
    <property type="nucleotide sequence ID" value="NZ_CACSAS010000001.1"/>
</dbReference>
<keyword evidence="4 9" id="KW-0997">Cell inner membrane</keyword>
<dbReference type="PANTHER" id="PTHR35011:SF10">
    <property type="entry name" value="TRAP TRANSPORTER SMALL PERMEASE PROTEIN"/>
    <property type="match status" value="1"/>
</dbReference>
<evidence type="ECO:0000256" key="4">
    <source>
        <dbReference type="ARBA" id="ARBA00022519"/>
    </source>
</evidence>
<dbReference type="PANTHER" id="PTHR35011">
    <property type="entry name" value="2,3-DIKETO-L-GULONATE TRAP TRANSPORTER SMALL PERMEASE PROTEIN YIAM"/>
    <property type="match status" value="1"/>
</dbReference>
<evidence type="ECO:0000256" key="1">
    <source>
        <dbReference type="ARBA" id="ARBA00004429"/>
    </source>
</evidence>
<keyword evidence="5 9" id="KW-0812">Transmembrane</keyword>
<evidence type="ECO:0000256" key="7">
    <source>
        <dbReference type="ARBA" id="ARBA00023136"/>
    </source>
</evidence>
<organism evidence="11 12">
    <name type="scientific">Starkeya nomas</name>
    <dbReference type="NCBI Taxonomy" id="2666134"/>
    <lineage>
        <taxon>Bacteria</taxon>
        <taxon>Pseudomonadati</taxon>
        <taxon>Pseudomonadota</taxon>
        <taxon>Alphaproteobacteria</taxon>
        <taxon>Hyphomicrobiales</taxon>
        <taxon>Xanthobacteraceae</taxon>
        <taxon>Starkeya</taxon>
    </lineage>
</organism>
<comment type="function">
    <text evidence="9">Part of the tripartite ATP-independent periplasmic (TRAP) transport system.</text>
</comment>
<accession>A0A5S9Q4M9</accession>
<comment type="subcellular location">
    <subcellularLocation>
        <location evidence="1 9">Cell inner membrane</location>
        <topology evidence="1 9">Multi-pass membrane protein</topology>
    </subcellularLocation>
</comment>
<evidence type="ECO:0000256" key="9">
    <source>
        <dbReference type="RuleBase" id="RU369079"/>
    </source>
</evidence>
<keyword evidence="3" id="KW-1003">Cell membrane</keyword>
<dbReference type="InterPro" id="IPR055348">
    <property type="entry name" value="DctQ"/>
</dbReference>
<proteinExistence type="inferred from homology"/>
<dbReference type="Proteomes" id="UP000433050">
    <property type="component" value="Unassembled WGS sequence"/>
</dbReference>
<dbReference type="GO" id="GO:0005886">
    <property type="term" value="C:plasma membrane"/>
    <property type="evidence" value="ECO:0007669"/>
    <property type="project" value="UniProtKB-SubCell"/>
</dbReference>
<evidence type="ECO:0000313" key="12">
    <source>
        <dbReference type="Proteomes" id="UP000433050"/>
    </source>
</evidence>
<keyword evidence="12" id="KW-1185">Reference proteome</keyword>
<dbReference type="AlphaFoldDB" id="A0A5S9Q4M9"/>
<comment type="similarity">
    <text evidence="8 9">Belongs to the TRAP transporter small permease family.</text>
</comment>
<evidence type="ECO:0000256" key="3">
    <source>
        <dbReference type="ARBA" id="ARBA00022475"/>
    </source>
</evidence>
<evidence type="ECO:0000256" key="5">
    <source>
        <dbReference type="ARBA" id="ARBA00022692"/>
    </source>
</evidence>
<evidence type="ECO:0000256" key="6">
    <source>
        <dbReference type="ARBA" id="ARBA00022989"/>
    </source>
</evidence>
<name>A0A5S9Q4M9_9HYPH</name>
<sequence length="161" mass="17647">MISRFLDIAARAFTAASATIVAILALPVAYDAISRSLRHPSIWVFDVSLYLMIAAAFLGNAYALRSGAHFRMMMAVDMAGPRVRHWADRATFLVTFLFAAAMTWLSAGYVAENYQLGFTSGTLFDAPLWIPQLAMPLGGLSLAIEALRRLILDDYPDVLEG</sequence>
<reference evidence="11 12" key="1">
    <citation type="submission" date="2019-12" db="EMBL/GenBank/DDBJ databases">
        <authorList>
            <person name="Reyes-Prieto M."/>
        </authorList>
    </citation>
    <scope>NUCLEOTIDE SEQUENCE [LARGE SCALE GENOMIC DNA]</scope>
    <source>
        <strain evidence="11">HF14-78462</strain>
    </source>
</reference>
<dbReference type="Pfam" id="PF04290">
    <property type="entry name" value="DctQ"/>
    <property type="match status" value="1"/>
</dbReference>
<feature type="transmembrane region" description="Helical" evidence="9">
    <location>
        <begin position="12"/>
        <end position="30"/>
    </location>
</feature>
<feature type="transmembrane region" description="Helical" evidence="9">
    <location>
        <begin position="129"/>
        <end position="147"/>
    </location>
</feature>
<dbReference type="InterPro" id="IPR007387">
    <property type="entry name" value="TRAP_DctQ"/>
</dbReference>
<evidence type="ECO:0000313" key="11">
    <source>
        <dbReference type="EMBL" id="CAA0112561.1"/>
    </source>
</evidence>
<feature type="transmembrane region" description="Helical" evidence="9">
    <location>
        <begin position="90"/>
        <end position="109"/>
    </location>
</feature>
<keyword evidence="6 9" id="KW-1133">Transmembrane helix</keyword>
<protein>
    <recommendedName>
        <fullName evidence="9">TRAP transporter small permease protein</fullName>
    </recommendedName>
</protein>
<feature type="transmembrane region" description="Helical" evidence="9">
    <location>
        <begin position="42"/>
        <end position="64"/>
    </location>
</feature>
<keyword evidence="2 9" id="KW-0813">Transport</keyword>
<feature type="domain" description="Tripartite ATP-independent periplasmic transporters DctQ component" evidence="10">
    <location>
        <begin position="25"/>
        <end position="151"/>
    </location>
</feature>
<dbReference type="EMBL" id="CACSAS010000001">
    <property type="protein sequence ID" value="CAA0112561.1"/>
    <property type="molecule type" value="Genomic_DNA"/>
</dbReference>
<evidence type="ECO:0000256" key="8">
    <source>
        <dbReference type="ARBA" id="ARBA00038436"/>
    </source>
</evidence>
<dbReference type="GO" id="GO:0022857">
    <property type="term" value="F:transmembrane transporter activity"/>
    <property type="evidence" value="ECO:0007669"/>
    <property type="project" value="UniProtKB-UniRule"/>
</dbReference>
<dbReference type="GO" id="GO:0015740">
    <property type="term" value="P:C4-dicarboxylate transport"/>
    <property type="evidence" value="ECO:0007669"/>
    <property type="project" value="TreeGrafter"/>
</dbReference>
<evidence type="ECO:0000256" key="2">
    <source>
        <dbReference type="ARBA" id="ARBA00022448"/>
    </source>
</evidence>
<comment type="subunit">
    <text evidence="9">The complex comprises the extracytoplasmic solute receptor protein and the two transmembrane proteins.</text>
</comment>
<gene>
    <name evidence="11" type="ORF">STARVERO_04067</name>
</gene>
<keyword evidence="7 9" id="KW-0472">Membrane</keyword>
<evidence type="ECO:0000259" key="10">
    <source>
        <dbReference type="Pfam" id="PF04290"/>
    </source>
</evidence>